<keyword evidence="5" id="KW-0597">Phosphoprotein</keyword>
<evidence type="ECO:0000256" key="3">
    <source>
        <dbReference type="ARBA" id="ARBA00004535"/>
    </source>
</evidence>
<sequence length="259" mass="27628">MAGLLRSLCGLVRDQGGEYEKLPVSTTPPEVELRMHEALSVVNALLPAPITINDALESLDETRRLVKARALARTYHACVSNLERLSKHAPDKNSSSLDPAVAAHQEKLRRLADTCMATLLQMYMAVGSGDCTADVLVTQAIRGVVNSDVVMEDVAIAEKALGINVQDDPPCLSFELTEQKLIALEGDALPGAGDAERVPMEAAVALPAPKKRPSADRAATERVLVGTTAALPAPKRRPSADRASATDKPTRNQRVPVMA</sequence>
<dbReference type="EMBL" id="MT862164">
    <property type="protein sequence ID" value="QPO25261.1"/>
    <property type="molecule type" value="Genomic_DNA"/>
</dbReference>
<name>A0A7T1L7N8_9ALPH</name>
<dbReference type="Pfam" id="PF04540">
    <property type="entry name" value="Herpes_UL51"/>
    <property type="match status" value="1"/>
</dbReference>
<keyword evidence="9" id="KW-1035">Host cytoplasm</keyword>
<gene>
    <name evidence="11" type="primary">UL51</name>
</gene>
<dbReference type="InterPro" id="IPR007625">
    <property type="entry name" value="Herpes_UL51"/>
</dbReference>
<keyword evidence="7" id="KW-1040">Host Golgi apparatus</keyword>
<dbReference type="GO" id="GO:0044177">
    <property type="term" value="C:host cell Golgi apparatus"/>
    <property type="evidence" value="ECO:0007669"/>
    <property type="project" value="UniProtKB-SubCell"/>
</dbReference>
<comment type="similarity">
    <text evidence="4">Belongs to the herpesviridae UL51 family.</text>
</comment>
<evidence type="ECO:0000256" key="8">
    <source>
        <dbReference type="ARBA" id="ARBA00022844"/>
    </source>
</evidence>
<keyword evidence="8" id="KW-0946">Virion</keyword>
<evidence type="ECO:0000313" key="11">
    <source>
        <dbReference type="EMBL" id="QPO25261.1"/>
    </source>
</evidence>
<evidence type="ECO:0000256" key="9">
    <source>
        <dbReference type="ARBA" id="ARBA00023200"/>
    </source>
</evidence>
<evidence type="ECO:0000256" key="4">
    <source>
        <dbReference type="ARBA" id="ARBA00006551"/>
    </source>
</evidence>
<feature type="region of interest" description="Disordered" evidence="10">
    <location>
        <begin position="225"/>
        <end position="259"/>
    </location>
</feature>
<protein>
    <submittedName>
        <fullName evidence="11">Tegument protein UL51</fullName>
    </submittedName>
</protein>
<organism evidence="11">
    <name type="scientific">Bovine alphaherpesvirus 2</name>
    <dbReference type="NCBI Taxonomy" id="10295"/>
    <lineage>
        <taxon>Viruses</taxon>
        <taxon>Duplodnaviria</taxon>
        <taxon>Heunggongvirae</taxon>
        <taxon>Peploviricota</taxon>
        <taxon>Herviviricetes</taxon>
        <taxon>Herpesvirales</taxon>
        <taxon>Orthoherpesviridae</taxon>
        <taxon>Alphaherpesvirinae</taxon>
        <taxon>Simplexvirus</taxon>
        <taxon>Simplexvirus bovinealpha2</taxon>
    </lineage>
</organism>
<accession>A0A7T1L7N8</accession>
<proteinExistence type="inferred from homology"/>
<evidence type="ECO:0000256" key="7">
    <source>
        <dbReference type="ARBA" id="ARBA00022812"/>
    </source>
</evidence>
<dbReference type="Proteomes" id="UP001147787">
    <property type="component" value="Segment"/>
</dbReference>
<evidence type="ECO:0000256" key="6">
    <source>
        <dbReference type="ARBA" id="ARBA00022580"/>
    </source>
</evidence>
<evidence type="ECO:0000256" key="1">
    <source>
        <dbReference type="ARBA" id="ARBA00004136"/>
    </source>
</evidence>
<comment type="subcellular location">
    <subcellularLocation>
        <location evidence="1">Host Golgi apparatus</location>
    </subcellularLocation>
    <subcellularLocation>
        <location evidence="2">Host cytoplasm</location>
    </subcellularLocation>
    <subcellularLocation>
        <location evidence="3">Virion tegument</location>
    </subcellularLocation>
</comment>
<evidence type="ECO:0000256" key="5">
    <source>
        <dbReference type="ARBA" id="ARBA00022553"/>
    </source>
</evidence>
<reference evidence="11" key="1">
    <citation type="journal article" date="2020" name="Arch.">
        <title>Full genome sequence of bovine alphaherpesvirus 2 (BoHV-2).</title>
        <authorList>
            <person name="Pfaff F."/>
            <person name="Neubauer-Juric A."/>
            <person name="Krebs S."/>
            <person name="Hauser A."/>
            <person name="Singer S."/>
            <person name="Blum H."/>
            <person name="Hoffmann B."/>
        </authorList>
    </citation>
    <scope>NUCLEOTIDE SEQUENCE</scope>
    <source>
        <strain evidence="11">Riems 8/85</strain>
    </source>
</reference>
<feature type="compositionally biased region" description="Basic and acidic residues" evidence="10">
    <location>
        <begin position="238"/>
        <end position="250"/>
    </location>
</feature>
<evidence type="ECO:0000256" key="10">
    <source>
        <dbReference type="SAM" id="MobiDB-lite"/>
    </source>
</evidence>
<evidence type="ECO:0000256" key="2">
    <source>
        <dbReference type="ARBA" id="ARBA00004192"/>
    </source>
</evidence>
<dbReference type="GO" id="GO:0019033">
    <property type="term" value="C:viral tegument"/>
    <property type="evidence" value="ECO:0007669"/>
    <property type="project" value="UniProtKB-SubCell"/>
</dbReference>
<keyword evidence="6" id="KW-0920">Virion tegument</keyword>